<dbReference type="Pfam" id="PF07959">
    <property type="entry name" value="Fucose_pyrophosphorylase"/>
    <property type="match status" value="2"/>
</dbReference>
<dbReference type="SUPFAM" id="SSF54211">
    <property type="entry name" value="Ribosomal protein S5 domain 2-like"/>
    <property type="match status" value="1"/>
</dbReference>
<dbReference type="PANTHER" id="PTHR32463:SF0">
    <property type="entry name" value="L-FUCOSE KINASE"/>
    <property type="match status" value="1"/>
</dbReference>
<dbReference type="PRINTS" id="PR00960">
    <property type="entry name" value="LMBPPROTEIN"/>
</dbReference>
<keyword evidence="1" id="KW-0808">Transferase</keyword>
<evidence type="ECO:0000256" key="3">
    <source>
        <dbReference type="ARBA" id="ARBA00022777"/>
    </source>
</evidence>
<dbReference type="InterPro" id="IPR006204">
    <property type="entry name" value="GHMP_kinase_N_dom"/>
</dbReference>
<gene>
    <name evidence="7" type="primary">FCSK</name>
    <name evidence="7" type="synonym">fcsk</name>
</gene>
<dbReference type="Pfam" id="PF00288">
    <property type="entry name" value="GHMP_kinases_N"/>
    <property type="match status" value="1"/>
</dbReference>
<dbReference type="Proteomes" id="UP000694397">
    <property type="component" value="Chromosome 11"/>
</dbReference>
<dbReference type="GO" id="GO:0050201">
    <property type="term" value="F:fucokinase activity"/>
    <property type="evidence" value="ECO:0007669"/>
    <property type="project" value="TreeGrafter"/>
</dbReference>
<dbReference type="InterPro" id="IPR020568">
    <property type="entry name" value="Ribosomal_Su5_D2-typ_SF"/>
</dbReference>
<dbReference type="InterPro" id="IPR012887">
    <property type="entry name" value="GDP_fucose_pyrophosphorylase"/>
</dbReference>
<name>A0A8C9W1S0_SCLFO</name>
<dbReference type="InterPro" id="IPR052203">
    <property type="entry name" value="GHMP_Kinase-Related"/>
</dbReference>
<dbReference type="GeneTree" id="ENSGT00390000002251"/>
<keyword evidence="3" id="KW-0418">Kinase</keyword>
<keyword evidence="4" id="KW-0067">ATP-binding</keyword>
<dbReference type="Gene3D" id="3.30.230.120">
    <property type="match status" value="2"/>
</dbReference>
<feature type="domain" description="GDP-fucose pyrophosphorylase" evidence="6">
    <location>
        <begin position="83"/>
        <end position="352"/>
    </location>
</feature>
<evidence type="ECO:0000313" key="8">
    <source>
        <dbReference type="Proteomes" id="UP000694397"/>
    </source>
</evidence>
<evidence type="ECO:0000259" key="5">
    <source>
        <dbReference type="Pfam" id="PF00288"/>
    </source>
</evidence>
<reference evidence="7" key="2">
    <citation type="submission" date="2025-08" db="UniProtKB">
        <authorList>
            <consortium name="Ensembl"/>
        </authorList>
    </citation>
    <scope>IDENTIFICATION</scope>
</reference>
<dbReference type="PANTHER" id="PTHR32463">
    <property type="entry name" value="L-FUCOSE KINASE"/>
    <property type="match status" value="1"/>
</dbReference>
<protein>
    <submittedName>
        <fullName evidence="7">Fucose kinase</fullName>
    </submittedName>
</protein>
<reference evidence="7 8" key="1">
    <citation type="submission" date="2019-04" db="EMBL/GenBank/DDBJ databases">
        <authorList>
            <consortium name="Wellcome Sanger Institute Data Sharing"/>
        </authorList>
    </citation>
    <scope>NUCLEOTIDE SEQUENCE [LARGE SCALE GENOMIC DNA]</scope>
</reference>
<dbReference type="AlphaFoldDB" id="A0A8C9W1S0"/>
<sequence length="994" mass="108685">MSHHGPVSWTVVVLTCQHKDSVYAFQKELKLRQQRGYLPQEALLLTVSDPQERLGSGGATLNALLVAAEHLSARAGHTVVTADVLDDAHILILHTGRDFPWDSCSRAFCWLPVHRPQDLVEQPICCLDLLLDCLTHQICPGSPAGVWVCSTDMILTLPTAPVMSWDSFSGVRVVSLPSDVSYATRHGVYLTDEQDRVRDIIYRGSEDRIRQAQCPDGKVPLVSGPVFFCRQASERLLQTHVTPPLDGCTYMGMDSGAPSLQLSLFLDILLCLCLDVTEAQFVDEERQGCASAVGLQGAMVRSARALLWKMLRGTPLSMVYVPDGQYDYMTMSGDEHVKRITEKGIERETLSHIQVRVILCFKKMYKLIVTGTMTNILKMWLDLTTSNSPLWLTLPSDIIIQRHHVQLGELKLIVFTVLGRHDDLEVSCDHTATTFLNQKWTNFYHCTGIQPADLWGAVDESAGPRCLLDARLFPVYLPSKGAVGLEGVEWLLGGTGSVKQWREAWRLSLREVLLCMDQQGELCWRDNLFLQAAQRRAVDALKARTDRSLLPSIRAAVLVGRQEELLETLDSVAAGSTKDLGIAARCLACVADVLGCMAGEGKGGLRSGPAANPSWAPAFALLERGDLSRGVKALAAERKNWLSRPDLLVRAARHYEGAGQILLRQAVMSAQHFVAIGQGNVPPIGEWQEVECPARLDLSGGWSDTPPIAFERGGAVVNVAVKVDGRRPIGAKVRRIREPRLLLISTSGAPDCQVTTETVCDTLQDLEDHCQPHAPGALLKAVCVCSDLVTVYSQQPLQEQMLQRWGGGLELRSWSLLPHGSGLGTSSILAGVALAAVYRCTGRTFDTDSLIHAVLHLEQVLTTGGGWQDQVGGLVGGVKFARSSNCLPLRVQVEQLNLPEDFLQSLQQHLLLVMAPGCEPAAVRAMMDALRPLVLGQSLAGAGGGGFLFMLTREPLQEKTVKSGLGDFSVHSVEVDMQGISFQRPSETHQKDIV</sequence>
<keyword evidence="2" id="KW-0547">Nucleotide-binding</keyword>
<dbReference type="InterPro" id="IPR036554">
    <property type="entry name" value="GHMP_kinase_C_sf"/>
</dbReference>
<feature type="domain" description="GHMP kinase N-terminal" evidence="5">
    <location>
        <begin position="800"/>
        <end position="877"/>
    </location>
</feature>
<keyword evidence="8" id="KW-1185">Reference proteome</keyword>
<dbReference type="Ensembl" id="ENSSFOT00015079956.1">
    <property type="protein sequence ID" value="ENSSFOP00015067659.1"/>
    <property type="gene ID" value="ENSSFOG00015010882.2"/>
</dbReference>
<proteinExistence type="predicted"/>
<accession>A0A8C9W1S0</accession>
<evidence type="ECO:0000256" key="4">
    <source>
        <dbReference type="ARBA" id="ARBA00022840"/>
    </source>
</evidence>
<evidence type="ECO:0000256" key="1">
    <source>
        <dbReference type="ARBA" id="ARBA00022679"/>
    </source>
</evidence>
<dbReference type="GO" id="GO:0042352">
    <property type="term" value="P:GDP-L-fucose salvage"/>
    <property type="evidence" value="ECO:0007669"/>
    <property type="project" value="TreeGrafter"/>
</dbReference>
<dbReference type="GO" id="GO:0005524">
    <property type="term" value="F:ATP binding"/>
    <property type="evidence" value="ECO:0007669"/>
    <property type="project" value="UniProtKB-KW"/>
</dbReference>
<dbReference type="SUPFAM" id="SSF55060">
    <property type="entry name" value="GHMP Kinase, C-terminal domain"/>
    <property type="match status" value="1"/>
</dbReference>
<evidence type="ECO:0000256" key="2">
    <source>
        <dbReference type="ARBA" id="ARBA00022741"/>
    </source>
</evidence>
<dbReference type="InterPro" id="IPR001174">
    <property type="entry name" value="HddA/FKP"/>
</dbReference>
<reference evidence="7" key="3">
    <citation type="submission" date="2025-09" db="UniProtKB">
        <authorList>
            <consortium name="Ensembl"/>
        </authorList>
    </citation>
    <scope>IDENTIFICATION</scope>
</reference>
<evidence type="ECO:0000259" key="6">
    <source>
        <dbReference type="Pfam" id="PF07959"/>
    </source>
</evidence>
<organism evidence="7 8">
    <name type="scientific">Scleropages formosus</name>
    <name type="common">Asian bonytongue</name>
    <name type="synonym">Osteoglossum formosum</name>
    <dbReference type="NCBI Taxonomy" id="113540"/>
    <lineage>
        <taxon>Eukaryota</taxon>
        <taxon>Metazoa</taxon>
        <taxon>Chordata</taxon>
        <taxon>Craniata</taxon>
        <taxon>Vertebrata</taxon>
        <taxon>Euteleostomi</taxon>
        <taxon>Actinopterygii</taxon>
        <taxon>Neopterygii</taxon>
        <taxon>Teleostei</taxon>
        <taxon>Osteoglossocephala</taxon>
        <taxon>Osteoglossomorpha</taxon>
        <taxon>Osteoglossiformes</taxon>
        <taxon>Osteoglossidae</taxon>
        <taxon>Scleropages</taxon>
    </lineage>
</organism>
<feature type="domain" description="GDP-fucose pyrophosphorylase" evidence="6">
    <location>
        <begin position="383"/>
        <end position="476"/>
    </location>
</feature>
<evidence type="ECO:0000313" key="7">
    <source>
        <dbReference type="Ensembl" id="ENSSFOP00015067659.1"/>
    </source>
</evidence>